<proteinExistence type="predicted"/>
<organism evidence="1 2">
    <name type="scientific">Paraburkholderia gardini</name>
    <dbReference type="NCBI Taxonomy" id="2823469"/>
    <lineage>
        <taxon>Bacteria</taxon>
        <taxon>Pseudomonadati</taxon>
        <taxon>Pseudomonadota</taxon>
        <taxon>Betaproteobacteria</taxon>
        <taxon>Burkholderiales</taxon>
        <taxon>Burkholderiaceae</taxon>
        <taxon>Paraburkholderia</taxon>
    </lineage>
</organism>
<dbReference type="EMBL" id="CAJQYY010000010">
    <property type="protein sequence ID" value="CAG4896065.1"/>
    <property type="molecule type" value="Genomic_DNA"/>
</dbReference>
<protein>
    <recommendedName>
        <fullName evidence="3">DUF2866 domain-containing protein</fullName>
    </recommendedName>
</protein>
<evidence type="ECO:0000313" key="1">
    <source>
        <dbReference type="EMBL" id="CAG4896065.1"/>
    </source>
</evidence>
<keyword evidence="2" id="KW-1185">Reference proteome</keyword>
<sequence length="130" mass="14837">MIRHFCRVISGKGLYTVCNPKDTGFPYPAPVSSPSWAEKERVLKQSHESSAEPLVNLRGCRVSEPIRQPWGGRGCRIVEWVDTTGQISRRVVAEDVTVDEVRATIEHHVEGRKHVLIDDEREPRQTLPRR</sequence>
<gene>
    <name evidence="1" type="ORF">R54767_02045</name>
</gene>
<reference evidence="1 2" key="1">
    <citation type="submission" date="2021-04" db="EMBL/GenBank/DDBJ databases">
        <authorList>
            <person name="Vanwijnsberghe S."/>
        </authorList>
    </citation>
    <scope>NUCLEOTIDE SEQUENCE [LARGE SCALE GENOMIC DNA]</scope>
    <source>
        <strain evidence="1 2">LMG 32171</strain>
    </source>
</reference>
<evidence type="ECO:0008006" key="3">
    <source>
        <dbReference type="Google" id="ProtNLM"/>
    </source>
</evidence>
<name>A0ABM8U2Q6_9BURK</name>
<comment type="caution">
    <text evidence="1">The sequence shown here is derived from an EMBL/GenBank/DDBJ whole genome shotgun (WGS) entry which is preliminary data.</text>
</comment>
<evidence type="ECO:0000313" key="2">
    <source>
        <dbReference type="Proteomes" id="UP000789752"/>
    </source>
</evidence>
<dbReference type="InterPro" id="IPR021294">
    <property type="entry name" value="DUF2866"/>
</dbReference>
<dbReference type="Proteomes" id="UP000789752">
    <property type="component" value="Unassembled WGS sequence"/>
</dbReference>
<dbReference type="Pfam" id="PF11065">
    <property type="entry name" value="DUF2866"/>
    <property type="match status" value="1"/>
</dbReference>
<accession>A0ABM8U2Q6</accession>